<proteinExistence type="predicted"/>
<accession>A0A813GRH1</accession>
<protein>
    <submittedName>
        <fullName evidence="2">Uncharacterized protein</fullName>
    </submittedName>
</protein>
<dbReference type="AlphaFoldDB" id="A0A813GRH1"/>
<name>A0A813GRH1_POLGL</name>
<feature type="coiled-coil region" evidence="1">
    <location>
        <begin position="526"/>
        <end position="595"/>
    </location>
</feature>
<organism evidence="2 3">
    <name type="scientific">Polarella glacialis</name>
    <name type="common">Dinoflagellate</name>
    <dbReference type="NCBI Taxonomy" id="89957"/>
    <lineage>
        <taxon>Eukaryota</taxon>
        <taxon>Sar</taxon>
        <taxon>Alveolata</taxon>
        <taxon>Dinophyceae</taxon>
        <taxon>Suessiales</taxon>
        <taxon>Suessiaceae</taxon>
        <taxon>Polarella</taxon>
    </lineage>
</organism>
<reference evidence="2" key="1">
    <citation type="submission" date="2021-02" db="EMBL/GenBank/DDBJ databases">
        <authorList>
            <person name="Dougan E. K."/>
            <person name="Rhodes N."/>
            <person name="Thang M."/>
            <person name="Chan C."/>
        </authorList>
    </citation>
    <scope>NUCLEOTIDE SEQUENCE</scope>
</reference>
<keyword evidence="1" id="KW-0175">Coiled coil</keyword>
<dbReference type="EMBL" id="CAJNNV010029230">
    <property type="protein sequence ID" value="CAE8627649.1"/>
    <property type="molecule type" value="Genomic_DNA"/>
</dbReference>
<sequence length="615" mass="67493">MALPKIWSPHQDLWQRSGDAYSRKRCLCLRWLPWEEQCRCSEPLPDLPARSNCLPDVKRAAKQRAVWTRELCAVKGFSGHPLHQRLKASDVRAAVSRACASGERGALEVALRSARVQLGLEDPAVNRLQKLKSAAEHCSRTCRQVLNQLSLHSLPQAMEEIGSQVTCAGKLGLGDDLWKDPFLNLASATAFAWKEHGLAVEGLREKLGKGPGAFCVAWAHLALQDSPAKAAFGTVVTQELPPMTDAGVQIARALASTEELPAAPEGIYDERALRMIRISIMLGHLDSQNLENVLLRRCSDGRNSLQAAAELPAVFCALWNVLAGEVLVIGRDLQQELAETFLRRHRAEPKEPPSLIRAWNPTPDLLLLHLATLRVAELLQLEPAHLCVTAQRDGGFSVRLFPEAGQPSAQRAQELVGGSVEQRPPPKELSEEKWQRGAQCVKEVFAFPGRSRAAKEAVEFGKQTLVEIKLRLQEATESLANSTTWLFALHTRLANLKETGVPEIEATYQRLSKEENVLSTKAMRGDEEAEEELDDAKARTKRALKDLKDVRNQVIQLEAEVAETKAGLVDAGTLLQEAEAALAAAEAALSAATADAAEVATRYDTVMRTPVAQYV</sequence>
<evidence type="ECO:0000313" key="2">
    <source>
        <dbReference type="EMBL" id="CAE8627649.1"/>
    </source>
</evidence>
<evidence type="ECO:0000313" key="3">
    <source>
        <dbReference type="Proteomes" id="UP000654075"/>
    </source>
</evidence>
<evidence type="ECO:0000256" key="1">
    <source>
        <dbReference type="SAM" id="Coils"/>
    </source>
</evidence>
<comment type="caution">
    <text evidence="2">The sequence shown here is derived from an EMBL/GenBank/DDBJ whole genome shotgun (WGS) entry which is preliminary data.</text>
</comment>
<gene>
    <name evidence="2" type="ORF">PGLA1383_LOCUS44379</name>
</gene>
<dbReference type="OrthoDB" id="336240at2759"/>
<dbReference type="Proteomes" id="UP000654075">
    <property type="component" value="Unassembled WGS sequence"/>
</dbReference>
<keyword evidence="3" id="KW-1185">Reference proteome</keyword>